<dbReference type="EMBL" id="WHPC01000023">
    <property type="protein sequence ID" value="MPV36980.1"/>
    <property type="molecule type" value="Genomic_DNA"/>
</dbReference>
<dbReference type="InterPro" id="IPR050177">
    <property type="entry name" value="Lipid_A_modif_metabolic_enz"/>
</dbReference>
<evidence type="ECO:0000259" key="2">
    <source>
        <dbReference type="Pfam" id="PF01370"/>
    </source>
</evidence>
<evidence type="ECO:0000256" key="1">
    <source>
        <dbReference type="SAM" id="MobiDB-lite"/>
    </source>
</evidence>
<organism evidence="3 4">
    <name type="scientific">Georgenia subflava</name>
    <dbReference type="NCBI Taxonomy" id="1622177"/>
    <lineage>
        <taxon>Bacteria</taxon>
        <taxon>Bacillati</taxon>
        <taxon>Actinomycetota</taxon>
        <taxon>Actinomycetes</taxon>
        <taxon>Micrococcales</taxon>
        <taxon>Bogoriellaceae</taxon>
        <taxon>Georgenia</taxon>
    </lineage>
</organism>
<evidence type="ECO:0000313" key="4">
    <source>
        <dbReference type="Proteomes" id="UP000437709"/>
    </source>
</evidence>
<dbReference type="Pfam" id="PF01370">
    <property type="entry name" value="Epimerase"/>
    <property type="match status" value="1"/>
</dbReference>
<feature type="region of interest" description="Disordered" evidence="1">
    <location>
        <begin position="336"/>
        <end position="365"/>
    </location>
</feature>
<dbReference type="InterPro" id="IPR001509">
    <property type="entry name" value="Epimerase_deHydtase"/>
</dbReference>
<accession>A0A6N7EG23</accession>
<proteinExistence type="predicted"/>
<dbReference type="Proteomes" id="UP000437709">
    <property type="component" value="Unassembled WGS sequence"/>
</dbReference>
<keyword evidence="4" id="KW-1185">Reference proteome</keyword>
<dbReference type="InterPro" id="IPR036291">
    <property type="entry name" value="NAD(P)-bd_dom_sf"/>
</dbReference>
<feature type="domain" description="NAD-dependent epimerase/dehydratase" evidence="2">
    <location>
        <begin position="3"/>
        <end position="249"/>
    </location>
</feature>
<dbReference type="OrthoDB" id="3338687at2"/>
<dbReference type="RefSeq" id="WP_152194130.1">
    <property type="nucleotide sequence ID" value="NZ_VUKD01000001.1"/>
</dbReference>
<gene>
    <name evidence="3" type="ORF">GB881_07915</name>
</gene>
<dbReference type="PANTHER" id="PTHR43245">
    <property type="entry name" value="BIFUNCTIONAL POLYMYXIN RESISTANCE PROTEIN ARNA"/>
    <property type="match status" value="1"/>
</dbReference>
<protein>
    <submittedName>
        <fullName evidence="3">NAD-dependent epimerase/dehydratase family protein</fullName>
    </submittedName>
</protein>
<comment type="caution">
    <text evidence="3">The sequence shown here is derived from an EMBL/GenBank/DDBJ whole genome shotgun (WGS) entry which is preliminary data.</text>
</comment>
<dbReference type="PANTHER" id="PTHR43245:SF52">
    <property type="entry name" value="NAD-DEPENDENT EPIMERASE_DEHYDRATASE"/>
    <property type="match status" value="1"/>
</dbReference>
<name>A0A6N7EG23_9MICO</name>
<dbReference type="Gene3D" id="3.40.50.720">
    <property type="entry name" value="NAD(P)-binding Rossmann-like Domain"/>
    <property type="match status" value="1"/>
</dbReference>
<dbReference type="AlphaFoldDB" id="A0A6N7EG23"/>
<dbReference type="SUPFAM" id="SSF51735">
    <property type="entry name" value="NAD(P)-binding Rossmann-fold domains"/>
    <property type="match status" value="1"/>
</dbReference>
<reference evidence="3 4" key="1">
    <citation type="submission" date="2019-10" db="EMBL/GenBank/DDBJ databases">
        <title>Georgenia wutianyii sp. nov. and Georgenia yuyongxinii sp. nov. isolated from plateau pika (Ochotona curzoniae) in the Qinghai-Tibet plateau of China.</title>
        <authorList>
            <person name="Tian Z."/>
        </authorList>
    </citation>
    <scope>NUCLEOTIDE SEQUENCE [LARGE SCALE GENOMIC DNA]</scope>
    <source>
        <strain evidence="3 4">JCM 19765</strain>
    </source>
</reference>
<sequence length="537" mass="58415">MRVVVVGGSGNAGTAIMRALANEPAITSVVGLARREPDTDEPPYDVADWVDLDVGEQTQDDADEESLLTRLIDALRGADAVIHLAWLIQPNHERDIMRRTNVDGTARVAEACARAGVPHLVVASSVGAYTPVDDDIPRDETWSTTGVPTSHYSVDKADQERVLDAFEAAHPDVTVARVRPALIFQDDAGAEIVRYFVGALVPPALLRPGRLPVLPLPTGLRLQVVHADDIADAYLRVVLRRASGAFNVATDPVLTGPDLARIADHGRLVEIPPKALRPLLSLAWQGRLVPTDPGWLDMGMGAPLMDTTRARTELGWAPVHDAEETLRELMEGMAAGAGHASGPMRPRRRWPADAAPPSYDEDSIPGGAHVPATIERDLLGLYLSDHLTGATAGLSRVRRMAQAYADTSLAPDLERLARDIAAERELLEQLFTTLGLHRRPHRQAAAWVGEHVGRLKLNGRLTSRSPMSVQLEIELMRSAVVGKLGVWQTLTELAPELGLPRERFAALADQAREHAAVLDRLHEQVRGATFRVDRQIE</sequence>
<evidence type="ECO:0000313" key="3">
    <source>
        <dbReference type="EMBL" id="MPV36980.1"/>
    </source>
</evidence>